<keyword evidence="2" id="KW-1185">Reference proteome</keyword>
<evidence type="ECO:0000313" key="2">
    <source>
        <dbReference type="Proteomes" id="UP001195483"/>
    </source>
</evidence>
<protein>
    <submittedName>
        <fullName evidence="1">Uncharacterized protein</fullName>
    </submittedName>
</protein>
<comment type="caution">
    <text evidence="1">The sequence shown here is derived from an EMBL/GenBank/DDBJ whole genome shotgun (WGS) entry which is preliminary data.</text>
</comment>
<accession>A0AAE0WH96</accession>
<gene>
    <name evidence="1" type="ORF">CHS0354_039502</name>
</gene>
<evidence type="ECO:0000313" key="1">
    <source>
        <dbReference type="EMBL" id="KAK3612225.1"/>
    </source>
</evidence>
<organism evidence="1 2">
    <name type="scientific">Potamilus streckersoni</name>
    <dbReference type="NCBI Taxonomy" id="2493646"/>
    <lineage>
        <taxon>Eukaryota</taxon>
        <taxon>Metazoa</taxon>
        <taxon>Spiralia</taxon>
        <taxon>Lophotrochozoa</taxon>
        <taxon>Mollusca</taxon>
        <taxon>Bivalvia</taxon>
        <taxon>Autobranchia</taxon>
        <taxon>Heteroconchia</taxon>
        <taxon>Palaeoheterodonta</taxon>
        <taxon>Unionida</taxon>
        <taxon>Unionoidea</taxon>
        <taxon>Unionidae</taxon>
        <taxon>Ambleminae</taxon>
        <taxon>Lampsilini</taxon>
        <taxon>Potamilus</taxon>
    </lineage>
</organism>
<dbReference type="EMBL" id="JAEAOA010002309">
    <property type="protein sequence ID" value="KAK3612225.1"/>
    <property type="molecule type" value="Genomic_DNA"/>
</dbReference>
<dbReference type="Proteomes" id="UP001195483">
    <property type="component" value="Unassembled WGS sequence"/>
</dbReference>
<name>A0AAE0WH96_9BIVA</name>
<dbReference type="AlphaFoldDB" id="A0AAE0WH96"/>
<reference evidence="1" key="3">
    <citation type="submission" date="2023-05" db="EMBL/GenBank/DDBJ databases">
        <authorList>
            <person name="Smith C.H."/>
        </authorList>
    </citation>
    <scope>NUCLEOTIDE SEQUENCE</scope>
    <source>
        <strain evidence="1">CHS0354</strain>
        <tissue evidence="1">Mantle</tissue>
    </source>
</reference>
<reference evidence="1" key="1">
    <citation type="journal article" date="2021" name="Genome Biol. Evol.">
        <title>A High-Quality Reference Genome for a Parasitic Bivalve with Doubly Uniparental Inheritance (Bivalvia: Unionida).</title>
        <authorList>
            <person name="Smith C.H."/>
        </authorList>
    </citation>
    <scope>NUCLEOTIDE SEQUENCE</scope>
    <source>
        <strain evidence="1">CHS0354</strain>
    </source>
</reference>
<feature type="non-terminal residue" evidence="1">
    <location>
        <position position="91"/>
    </location>
</feature>
<proteinExistence type="predicted"/>
<sequence length="91" mass="10080">MILNNADNTSTKTFYDKLKKPLERVTGIAGCLLPNLLKLELGLHVCSMWRQALSCRGWGWMLPGNQKMKSSALVKFAIADKLKVISGFIGV</sequence>
<reference evidence="1" key="2">
    <citation type="journal article" date="2021" name="Genome Biol. Evol.">
        <title>Developing a high-quality reference genome for a parasitic bivalve with doubly uniparental inheritance (Bivalvia: Unionida).</title>
        <authorList>
            <person name="Smith C.H."/>
        </authorList>
    </citation>
    <scope>NUCLEOTIDE SEQUENCE</scope>
    <source>
        <strain evidence="1">CHS0354</strain>
        <tissue evidence="1">Mantle</tissue>
    </source>
</reference>